<evidence type="ECO:0000256" key="7">
    <source>
        <dbReference type="ARBA" id="ARBA00022723"/>
    </source>
</evidence>
<evidence type="ECO:0000313" key="14">
    <source>
        <dbReference type="EMBL" id="HIH09838.1"/>
    </source>
</evidence>
<comment type="subunit">
    <text evidence="3">Homodimer.</text>
</comment>
<dbReference type="Proteomes" id="UP000565078">
    <property type="component" value="Unassembled WGS sequence"/>
</dbReference>
<dbReference type="EC" id="1.1.1.85" evidence="4"/>
<sequence length="361" mass="39559">MALNRKIAVLAGDGIGPEIVQQAVLCLKAVSDKHSIGLEFEHAYVGYAGYEKKGQCLPAETLELCRNSDSILLGAVGDPRADKLPPAGQPERGALLPLRKIFDLYANIRPAKIFPALIDASPLKREIIGDGFDFVTVRELTGDVYFGKKDLDEKDTWRSDLMKYSRPEVSRIAKKAFELARTRRNKVTSVDKANVLYASVLWRSEVENVHKQFSDVSLEHMYVDNCAMQIVKNPRQFDVIVTGNLFGDILSDESSIVTGSLGMLPSASLGDGKFGLYEPIHGSAPKYAGQDVANPIATILSGAMMLRYTFGIEEGAKDIEGAVEAVIEHNRTKDIMSEGKKLVGTNEMGKLVAKEIIQRGD</sequence>
<feature type="domain" description="Isopropylmalate dehydrogenase-like" evidence="13">
    <location>
        <begin position="6"/>
        <end position="352"/>
    </location>
</feature>
<evidence type="ECO:0000256" key="1">
    <source>
        <dbReference type="ARBA" id="ARBA00001936"/>
    </source>
</evidence>
<reference evidence="15" key="1">
    <citation type="journal article" date="2020" name="bioRxiv">
        <title>A rank-normalized archaeal taxonomy based on genome phylogeny resolves widespread incomplete and uneven classifications.</title>
        <authorList>
            <person name="Rinke C."/>
            <person name="Chuvochina M."/>
            <person name="Mussig A.J."/>
            <person name="Chaumeil P.-A."/>
            <person name="Waite D.W."/>
            <person name="Whitman W.B."/>
            <person name="Parks D.H."/>
            <person name="Hugenholtz P."/>
        </authorList>
    </citation>
    <scope>NUCLEOTIDE SEQUENCE [LARGE SCALE GENOMIC DNA]</scope>
</reference>
<dbReference type="HAMAP" id="MF_01033">
    <property type="entry name" value="LeuB_type1"/>
    <property type="match status" value="1"/>
</dbReference>
<dbReference type="Gene3D" id="3.40.718.10">
    <property type="entry name" value="Isopropylmalate Dehydrogenase"/>
    <property type="match status" value="1"/>
</dbReference>
<dbReference type="NCBIfam" id="TIGR00169">
    <property type="entry name" value="leuB"/>
    <property type="match status" value="1"/>
</dbReference>
<comment type="cofactor">
    <cofactor evidence="2">
        <name>Mg(2+)</name>
        <dbReference type="ChEBI" id="CHEBI:18420"/>
    </cofactor>
</comment>
<evidence type="ECO:0000256" key="9">
    <source>
        <dbReference type="ARBA" id="ARBA00023002"/>
    </source>
</evidence>
<dbReference type="PANTHER" id="PTHR42979">
    <property type="entry name" value="3-ISOPROPYLMALATE DEHYDROGENASE"/>
    <property type="match status" value="1"/>
</dbReference>
<dbReference type="GO" id="GO:0003862">
    <property type="term" value="F:3-isopropylmalate dehydrogenase activity"/>
    <property type="evidence" value="ECO:0007669"/>
    <property type="project" value="UniProtKB-EC"/>
</dbReference>
<proteinExistence type="inferred from homology"/>
<dbReference type="InterPro" id="IPR004429">
    <property type="entry name" value="Isopropylmalate_DH"/>
</dbReference>
<dbReference type="PANTHER" id="PTHR42979:SF1">
    <property type="entry name" value="3-ISOPROPYLMALATE DEHYDROGENASE"/>
    <property type="match status" value="1"/>
</dbReference>
<protein>
    <recommendedName>
        <fullName evidence="4">3-isopropylmalate dehydrogenase</fullName>
        <ecNumber evidence="4">1.1.1.85</ecNumber>
    </recommendedName>
</protein>
<dbReference type="GO" id="GO:0005829">
    <property type="term" value="C:cytosol"/>
    <property type="evidence" value="ECO:0007669"/>
    <property type="project" value="TreeGrafter"/>
</dbReference>
<evidence type="ECO:0000256" key="6">
    <source>
        <dbReference type="ARBA" id="ARBA00022605"/>
    </source>
</evidence>
<keyword evidence="8" id="KW-0460">Magnesium</keyword>
<keyword evidence="7" id="KW-0479">Metal-binding</keyword>
<dbReference type="InterPro" id="IPR024084">
    <property type="entry name" value="IsoPropMal-DH-like_dom"/>
</dbReference>
<dbReference type="GO" id="GO:0051287">
    <property type="term" value="F:NAD binding"/>
    <property type="evidence" value="ECO:0007669"/>
    <property type="project" value="InterPro"/>
</dbReference>
<keyword evidence="10" id="KW-0520">NAD</keyword>
<evidence type="ECO:0000256" key="11">
    <source>
        <dbReference type="ARBA" id="ARBA00023211"/>
    </source>
</evidence>
<dbReference type="InterPro" id="IPR019818">
    <property type="entry name" value="IsoCit/isopropylmalate_DH_CS"/>
</dbReference>
<evidence type="ECO:0000256" key="8">
    <source>
        <dbReference type="ARBA" id="ARBA00022842"/>
    </source>
</evidence>
<name>A0A7J4IWK2_9ARCH</name>
<dbReference type="GO" id="GO:0000287">
    <property type="term" value="F:magnesium ion binding"/>
    <property type="evidence" value="ECO:0007669"/>
    <property type="project" value="InterPro"/>
</dbReference>
<evidence type="ECO:0000256" key="10">
    <source>
        <dbReference type="ARBA" id="ARBA00023027"/>
    </source>
</evidence>
<dbReference type="Pfam" id="PF00180">
    <property type="entry name" value="Iso_dh"/>
    <property type="match status" value="1"/>
</dbReference>
<evidence type="ECO:0000256" key="4">
    <source>
        <dbReference type="ARBA" id="ARBA00013101"/>
    </source>
</evidence>
<gene>
    <name evidence="14" type="primary">leuB</name>
    <name evidence="14" type="ORF">HA254_04165</name>
</gene>
<dbReference type="FunFam" id="3.40.718.10:FF:000006">
    <property type="entry name" value="3-isopropylmalate dehydrogenase"/>
    <property type="match status" value="1"/>
</dbReference>
<dbReference type="GO" id="GO:0009098">
    <property type="term" value="P:L-leucine biosynthetic process"/>
    <property type="evidence" value="ECO:0007669"/>
    <property type="project" value="UniProtKB-KW"/>
</dbReference>
<keyword evidence="5" id="KW-0432">Leucine biosynthesis</keyword>
<keyword evidence="11" id="KW-0464">Manganese</keyword>
<dbReference type="SUPFAM" id="SSF53659">
    <property type="entry name" value="Isocitrate/Isopropylmalate dehydrogenase-like"/>
    <property type="match status" value="1"/>
</dbReference>
<accession>A0A7J4IWK2</accession>
<evidence type="ECO:0000256" key="2">
    <source>
        <dbReference type="ARBA" id="ARBA00001946"/>
    </source>
</evidence>
<evidence type="ECO:0000256" key="5">
    <source>
        <dbReference type="ARBA" id="ARBA00022430"/>
    </source>
</evidence>
<evidence type="ECO:0000256" key="12">
    <source>
        <dbReference type="ARBA" id="ARBA00023304"/>
    </source>
</evidence>
<comment type="cofactor">
    <cofactor evidence="1">
        <name>Mn(2+)</name>
        <dbReference type="ChEBI" id="CHEBI:29035"/>
    </cofactor>
</comment>
<dbReference type="PROSITE" id="PS00470">
    <property type="entry name" value="IDH_IMDH"/>
    <property type="match status" value="1"/>
</dbReference>
<evidence type="ECO:0000313" key="15">
    <source>
        <dbReference type="Proteomes" id="UP000565078"/>
    </source>
</evidence>
<comment type="caution">
    <text evidence="14">The sequence shown here is derived from an EMBL/GenBank/DDBJ whole genome shotgun (WGS) entry which is preliminary data.</text>
</comment>
<organism evidence="14 15">
    <name type="scientific">Candidatus Iainarchaeum sp</name>
    <dbReference type="NCBI Taxonomy" id="3101447"/>
    <lineage>
        <taxon>Archaea</taxon>
        <taxon>Candidatus Iainarchaeota</taxon>
        <taxon>Candidatus Iainarchaeia</taxon>
        <taxon>Candidatus Iainarchaeales</taxon>
        <taxon>Candidatus Iainarchaeaceae</taxon>
        <taxon>Candidatus Iainarchaeum</taxon>
    </lineage>
</organism>
<dbReference type="SMART" id="SM01329">
    <property type="entry name" value="Iso_dh"/>
    <property type="match status" value="1"/>
</dbReference>
<dbReference type="EMBL" id="DUGC01000063">
    <property type="protein sequence ID" value="HIH09838.1"/>
    <property type="molecule type" value="Genomic_DNA"/>
</dbReference>
<keyword evidence="12" id="KW-0100">Branched-chain amino acid biosynthesis</keyword>
<evidence type="ECO:0000259" key="13">
    <source>
        <dbReference type="SMART" id="SM01329"/>
    </source>
</evidence>
<keyword evidence="9 14" id="KW-0560">Oxidoreductase</keyword>
<dbReference type="AlphaFoldDB" id="A0A7J4IWK2"/>
<keyword evidence="6" id="KW-0028">Amino-acid biosynthesis</keyword>
<evidence type="ECO:0000256" key="3">
    <source>
        <dbReference type="ARBA" id="ARBA00011738"/>
    </source>
</evidence>